<dbReference type="Gene3D" id="1.10.238.10">
    <property type="entry name" value="EF-hand"/>
    <property type="match status" value="1"/>
</dbReference>
<dbReference type="InterPro" id="IPR002048">
    <property type="entry name" value="EF_hand_dom"/>
</dbReference>
<organism evidence="4">
    <name type="scientific">Chrysotila carterae</name>
    <name type="common">Marine alga</name>
    <name type="synonym">Syracosphaera carterae</name>
    <dbReference type="NCBI Taxonomy" id="13221"/>
    <lineage>
        <taxon>Eukaryota</taxon>
        <taxon>Haptista</taxon>
        <taxon>Haptophyta</taxon>
        <taxon>Prymnesiophyceae</taxon>
        <taxon>Isochrysidales</taxon>
        <taxon>Isochrysidaceae</taxon>
        <taxon>Chrysotila</taxon>
    </lineage>
</organism>
<sequence>MTLDEIRSAILPTSGEWILYKRPQLNQITEAECEFSMEVSRNYFTRLLKSVVITALITFVGLLSLFLHLADHTGDRCAGLLVAILILITMFQTDVGLGTITYLIWEDYLNLSQVVVLLVGLLETMAVHFLWHFSKQESFASNIDFHCKIALICFVYPITLTSMFLAAAELSVVAVVILSITMPIIVLVTFYRIWVTEQKKAKVKRRVLKQLSSLSPDDPRYEGLLRQAFDVFDEDGTGDIDAQELRELFRSMWPTMERGVMAKAIQCCRKYANSEGRVTFEDLLDGLVEISHELQADMASLPVYAPKQPSESPTWQKEAEQFGAKGWRLWQRTVRASRILPSNH</sequence>
<keyword evidence="1" id="KW-0106">Calcium</keyword>
<dbReference type="PROSITE" id="PS50222">
    <property type="entry name" value="EF_HAND_2"/>
    <property type="match status" value="1"/>
</dbReference>
<protein>
    <recommendedName>
        <fullName evidence="3">EF-hand domain-containing protein</fullName>
    </recommendedName>
</protein>
<keyword evidence="2" id="KW-0812">Transmembrane</keyword>
<feature type="domain" description="EF-hand" evidence="3">
    <location>
        <begin position="220"/>
        <end position="255"/>
    </location>
</feature>
<dbReference type="SUPFAM" id="SSF47473">
    <property type="entry name" value="EF-hand"/>
    <property type="match status" value="1"/>
</dbReference>
<evidence type="ECO:0000256" key="1">
    <source>
        <dbReference type="ARBA" id="ARBA00022837"/>
    </source>
</evidence>
<dbReference type="CDD" id="cd00051">
    <property type="entry name" value="EFh"/>
    <property type="match status" value="1"/>
</dbReference>
<dbReference type="EMBL" id="HBIZ01009855">
    <property type="protein sequence ID" value="CAE0753227.1"/>
    <property type="molecule type" value="Transcribed_RNA"/>
</dbReference>
<dbReference type="InterPro" id="IPR011992">
    <property type="entry name" value="EF-hand-dom_pair"/>
</dbReference>
<evidence type="ECO:0000256" key="2">
    <source>
        <dbReference type="SAM" id="Phobius"/>
    </source>
</evidence>
<gene>
    <name evidence="4" type="ORF">PCAR00345_LOCUS5814</name>
</gene>
<feature type="transmembrane region" description="Helical" evidence="2">
    <location>
        <begin position="172"/>
        <end position="195"/>
    </location>
</feature>
<reference evidence="4" key="1">
    <citation type="submission" date="2021-01" db="EMBL/GenBank/DDBJ databases">
        <authorList>
            <person name="Corre E."/>
            <person name="Pelletier E."/>
            <person name="Niang G."/>
            <person name="Scheremetjew M."/>
            <person name="Finn R."/>
            <person name="Kale V."/>
            <person name="Holt S."/>
            <person name="Cochrane G."/>
            <person name="Meng A."/>
            <person name="Brown T."/>
            <person name="Cohen L."/>
        </authorList>
    </citation>
    <scope>NUCLEOTIDE SEQUENCE</scope>
    <source>
        <strain evidence="4">CCMP645</strain>
    </source>
</reference>
<evidence type="ECO:0000259" key="3">
    <source>
        <dbReference type="PROSITE" id="PS50222"/>
    </source>
</evidence>
<feature type="transmembrane region" description="Helical" evidence="2">
    <location>
        <begin position="79"/>
        <end position="105"/>
    </location>
</feature>
<proteinExistence type="predicted"/>
<accession>A0A7S4EUM4</accession>
<name>A0A7S4EUM4_CHRCT</name>
<keyword evidence="2" id="KW-0472">Membrane</keyword>
<dbReference type="AlphaFoldDB" id="A0A7S4EUM4"/>
<feature type="transmembrane region" description="Helical" evidence="2">
    <location>
        <begin position="145"/>
        <end position="166"/>
    </location>
</feature>
<dbReference type="InterPro" id="IPR018247">
    <property type="entry name" value="EF_Hand_1_Ca_BS"/>
</dbReference>
<feature type="transmembrane region" description="Helical" evidence="2">
    <location>
        <begin position="47"/>
        <end position="67"/>
    </location>
</feature>
<keyword evidence="2" id="KW-1133">Transmembrane helix</keyword>
<evidence type="ECO:0000313" key="4">
    <source>
        <dbReference type="EMBL" id="CAE0753227.1"/>
    </source>
</evidence>
<dbReference type="SMART" id="SM00054">
    <property type="entry name" value="EFh"/>
    <property type="match status" value="1"/>
</dbReference>
<dbReference type="GO" id="GO:0005509">
    <property type="term" value="F:calcium ion binding"/>
    <property type="evidence" value="ECO:0007669"/>
    <property type="project" value="InterPro"/>
</dbReference>
<feature type="transmembrane region" description="Helical" evidence="2">
    <location>
        <begin position="111"/>
        <end position="133"/>
    </location>
</feature>
<dbReference type="PROSITE" id="PS00018">
    <property type="entry name" value="EF_HAND_1"/>
    <property type="match status" value="1"/>
</dbReference>
<dbReference type="Pfam" id="PF13405">
    <property type="entry name" value="EF-hand_6"/>
    <property type="match status" value="1"/>
</dbReference>